<organism evidence="15 16">
    <name type="scientific">Paraburkholderia rhynchosiae</name>
    <dbReference type="NCBI Taxonomy" id="487049"/>
    <lineage>
        <taxon>Bacteria</taxon>
        <taxon>Pseudomonadati</taxon>
        <taxon>Pseudomonadota</taxon>
        <taxon>Betaproteobacteria</taxon>
        <taxon>Burkholderiales</taxon>
        <taxon>Burkholderiaceae</taxon>
        <taxon>Paraburkholderia</taxon>
    </lineage>
</organism>
<proteinExistence type="predicted"/>
<dbReference type="GO" id="GO:0016020">
    <property type="term" value="C:membrane"/>
    <property type="evidence" value="ECO:0007669"/>
    <property type="project" value="UniProtKB-SubCell"/>
</dbReference>
<evidence type="ECO:0000256" key="11">
    <source>
        <dbReference type="ARBA" id="ARBA00023014"/>
    </source>
</evidence>
<comment type="cofactor">
    <cofactor evidence="1">
        <name>FAD</name>
        <dbReference type="ChEBI" id="CHEBI:57692"/>
    </cofactor>
</comment>
<evidence type="ECO:0000256" key="12">
    <source>
        <dbReference type="ARBA" id="ARBA00023136"/>
    </source>
</evidence>
<evidence type="ECO:0000256" key="6">
    <source>
        <dbReference type="ARBA" id="ARBA00022723"/>
    </source>
</evidence>
<dbReference type="Gene3D" id="2.40.30.10">
    <property type="entry name" value="Translation factors"/>
    <property type="match status" value="1"/>
</dbReference>
<evidence type="ECO:0000256" key="10">
    <source>
        <dbReference type="ARBA" id="ARBA00023004"/>
    </source>
</evidence>
<evidence type="ECO:0000256" key="13">
    <source>
        <dbReference type="SAM" id="Phobius"/>
    </source>
</evidence>
<feature type="transmembrane region" description="Helical" evidence="13">
    <location>
        <begin position="40"/>
        <end position="65"/>
    </location>
</feature>
<keyword evidence="4 13" id="KW-0812">Transmembrane</keyword>
<dbReference type="InterPro" id="IPR017938">
    <property type="entry name" value="Riboflavin_synthase-like_b-brl"/>
</dbReference>
<dbReference type="RefSeq" id="WP_244201342.1">
    <property type="nucleotide sequence ID" value="NZ_CADIJZ010000022.1"/>
</dbReference>
<feature type="transmembrane region" description="Helical" evidence="13">
    <location>
        <begin position="86"/>
        <end position="102"/>
    </location>
</feature>
<evidence type="ECO:0000313" key="15">
    <source>
        <dbReference type="EMBL" id="CAB3724468.1"/>
    </source>
</evidence>
<dbReference type="GO" id="GO:0050660">
    <property type="term" value="F:flavin adenine dinucleotide binding"/>
    <property type="evidence" value="ECO:0007669"/>
    <property type="project" value="TreeGrafter"/>
</dbReference>
<keyword evidence="3" id="KW-0285">Flavoprotein</keyword>
<evidence type="ECO:0000313" key="16">
    <source>
        <dbReference type="Proteomes" id="UP000494205"/>
    </source>
</evidence>
<dbReference type="PANTHER" id="PTHR47354">
    <property type="entry name" value="NADH OXIDOREDUCTASE HCR"/>
    <property type="match status" value="1"/>
</dbReference>
<keyword evidence="15" id="KW-0503">Monooxygenase</keyword>
<dbReference type="GO" id="GO:0004497">
    <property type="term" value="F:monooxygenase activity"/>
    <property type="evidence" value="ECO:0007669"/>
    <property type="project" value="UniProtKB-KW"/>
</dbReference>
<keyword evidence="6" id="KW-0479">Metal-binding</keyword>
<keyword evidence="5" id="KW-0001">2Fe-2S</keyword>
<dbReference type="Proteomes" id="UP000494205">
    <property type="component" value="Unassembled WGS sequence"/>
</dbReference>
<evidence type="ECO:0000259" key="14">
    <source>
        <dbReference type="PROSITE" id="PS51384"/>
    </source>
</evidence>
<dbReference type="PRINTS" id="PR00409">
    <property type="entry name" value="PHDIOXRDTASE"/>
</dbReference>
<dbReference type="GO" id="GO:0046872">
    <property type="term" value="F:metal ion binding"/>
    <property type="evidence" value="ECO:0007669"/>
    <property type="project" value="UniProtKB-KW"/>
</dbReference>
<evidence type="ECO:0000256" key="7">
    <source>
        <dbReference type="ARBA" id="ARBA00022827"/>
    </source>
</evidence>
<feature type="transmembrane region" description="Helical" evidence="13">
    <location>
        <begin position="178"/>
        <end position="198"/>
    </location>
</feature>
<keyword evidence="9 15" id="KW-0560">Oxidoreductase</keyword>
<evidence type="ECO:0000256" key="1">
    <source>
        <dbReference type="ARBA" id="ARBA00001974"/>
    </source>
</evidence>
<dbReference type="EMBL" id="CADIJZ010000022">
    <property type="protein sequence ID" value="CAB3724468.1"/>
    <property type="molecule type" value="Genomic_DNA"/>
</dbReference>
<evidence type="ECO:0000256" key="9">
    <source>
        <dbReference type="ARBA" id="ARBA00023002"/>
    </source>
</evidence>
<dbReference type="SUPFAM" id="SSF52343">
    <property type="entry name" value="Ferredoxin reductase-like, C-terminal NADP-linked domain"/>
    <property type="match status" value="1"/>
</dbReference>
<keyword evidence="12 13" id="KW-0472">Membrane</keyword>
<keyword evidence="8 13" id="KW-1133">Transmembrane helix</keyword>
<protein>
    <submittedName>
        <fullName evidence="15">Carnitine monooxygenase reductase subunit</fullName>
        <ecNumber evidence="15">1.14.13.239</ecNumber>
    </submittedName>
</protein>
<dbReference type="InterPro" id="IPR017927">
    <property type="entry name" value="FAD-bd_FR_type"/>
</dbReference>
<feature type="transmembrane region" description="Helical" evidence="13">
    <location>
        <begin position="204"/>
        <end position="225"/>
    </location>
</feature>
<dbReference type="PANTHER" id="PTHR47354:SF8">
    <property type="entry name" value="1,2-PHENYLACETYL-COA EPOXIDASE, SUBUNIT E"/>
    <property type="match status" value="1"/>
</dbReference>
<dbReference type="PROSITE" id="PS51384">
    <property type="entry name" value="FAD_FR"/>
    <property type="match status" value="1"/>
</dbReference>
<dbReference type="GO" id="GO:0051537">
    <property type="term" value="F:2 iron, 2 sulfur cluster binding"/>
    <property type="evidence" value="ECO:0007669"/>
    <property type="project" value="UniProtKB-KW"/>
</dbReference>
<dbReference type="EC" id="1.14.13.239" evidence="15"/>
<keyword evidence="10" id="KW-0408">Iron</keyword>
<dbReference type="InterPro" id="IPR013130">
    <property type="entry name" value="Fe3_Rdtase_TM_dom"/>
</dbReference>
<evidence type="ECO:0000256" key="2">
    <source>
        <dbReference type="ARBA" id="ARBA00004141"/>
    </source>
</evidence>
<dbReference type="InterPro" id="IPR039261">
    <property type="entry name" value="FNR_nucleotide-bd"/>
</dbReference>
<gene>
    <name evidence="15" type="ORF">LMG27174_05239</name>
</gene>
<reference evidence="15 16" key="1">
    <citation type="submission" date="2020-04" db="EMBL/GenBank/DDBJ databases">
        <authorList>
            <person name="De Canck E."/>
        </authorList>
    </citation>
    <scope>NUCLEOTIDE SEQUENCE [LARGE SCALE GENOMIC DNA]</scope>
    <source>
        <strain evidence="15 16">LMG 27174</strain>
    </source>
</reference>
<dbReference type="Pfam" id="PF01794">
    <property type="entry name" value="Ferric_reduct"/>
    <property type="match status" value="1"/>
</dbReference>
<feature type="domain" description="FAD-binding FR-type" evidence="14">
    <location>
        <begin position="217"/>
        <end position="327"/>
    </location>
</feature>
<dbReference type="InterPro" id="IPR008333">
    <property type="entry name" value="Cbr1-like_FAD-bd_dom"/>
</dbReference>
<dbReference type="Gene3D" id="3.40.50.80">
    <property type="entry name" value="Nucleotide-binding domain of ferredoxin-NADP reductase (FNR) module"/>
    <property type="match status" value="1"/>
</dbReference>
<dbReference type="AlphaFoldDB" id="A0A6J5C1H2"/>
<feature type="transmembrane region" description="Helical" evidence="13">
    <location>
        <begin position="149"/>
        <end position="166"/>
    </location>
</feature>
<evidence type="ECO:0000256" key="3">
    <source>
        <dbReference type="ARBA" id="ARBA00022630"/>
    </source>
</evidence>
<accession>A0A6J5C1H2</accession>
<dbReference type="SUPFAM" id="SSF63380">
    <property type="entry name" value="Riboflavin synthase domain-like"/>
    <property type="match status" value="1"/>
</dbReference>
<evidence type="ECO:0000256" key="5">
    <source>
        <dbReference type="ARBA" id="ARBA00022714"/>
    </source>
</evidence>
<keyword evidence="7" id="KW-0274">FAD</keyword>
<comment type="subcellular location">
    <subcellularLocation>
        <location evidence="2">Membrane</location>
        <topology evidence="2">Multi-pass membrane protein</topology>
    </subcellularLocation>
</comment>
<evidence type="ECO:0000256" key="8">
    <source>
        <dbReference type="ARBA" id="ARBA00022989"/>
    </source>
</evidence>
<dbReference type="Pfam" id="PF00970">
    <property type="entry name" value="FAD_binding_6"/>
    <property type="match status" value="1"/>
</dbReference>
<dbReference type="InterPro" id="IPR050415">
    <property type="entry name" value="MRET"/>
</dbReference>
<sequence length="451" mass="50576">MRRIEIMKNIGLSYLLLLTGLALLWLIAESSSPGSSGFRALQLSMINLTGILAIGCMSAGIFIAIRPTSVERFLGGLDKMYRLHKWLGISALLLSTVHWLSAKSPNWLIGLGWMQRPSRDPGLSRAVVPSGLLRILDAQHGLAKGIGEWAFYATVAIVVVALLKAFPYRHFFKMHRLLAVVYPLLAFHAVVLMKHSYWTTALGPAIALLIFMALLATSVLLLRLVGRTRRAAGHIENLVHYRDMRVLSIVIKLKDHWLGHAAGQFAFVTFNRDEGAHPFTISSAWHDDGKVRFHIKSIGDYTEQLPAVLKAGDQVSVEGPYGRFDFRSDKQRQIWIAGGIGITPFLARMQARERHSDKHAVDLFFSTNAMDEEFAREVDQLAIAASVRLHVLISGRDDRLTGQRLREIVPDWMCSDVWFCGPASFGRSLRQDLIAHGLAHQDFHQELFDMR</sequence>
<name>A0A6J5C1H2_9BURK</name>
<dbReference type="CDD" id="cd06198">
    <property type="entry name" value="FNR_like_3"/>
    <property type="match status" value="1"/>
</dbReference>
<keyword evidence="11" id="KW-0411">Iron-sulfur</keyword>
<evidence type="ECO:0000256" key="4">
    <source>
        <dbReference type="ARBA" id="ARBA00022692"/>
    </source>
</evidence>